<dbReference type="InterPro" id="IPR007695">
    <property type="entry name" value="DNA_mismatch_repair_MutS-lik_N"/>
</dbReference>
<gene>
    <name evidence="9" type="ORF">BD626DRAFT_549081</name>
</gene>
<keyword evidence="2" id="KW-0547">Nucleotide-binding</keyword>
<dbReference type="SMART" id="SM00534">
    <property type="entry name" value="MUTSac"/>
    <property type="match status" value="1"/>
</dbReference>
<dbReference type="PROSITE" id="PS00486">
    <property type="entry name" value="DNA_MISMATCH_REPAIR_2"/>
    <property type="match status" value="1"/>
</dbReference>
<keyword evidence="3" id="KW-0227">DNA damage</keyword>
<dbReference type="PANTHER" id="PTHR11361:SF34">
    <property type="entry name" value="DNA MISMATCH REPAIR PROTEIN MSH1, MITOCHONDRIAL"/>
    <property type="match status" value="1"/>
</dbReference>
<dbReference type="Gene3D" id="3.30.420.110">
    <property type="entry name" value="MutS, connector domain"/>
    <property type="match status" value="1"/>
</dbReference>
<dbReference type="InterPro" id="IPR000432">
    <property type="entry name" value="DNA_mismatch_repair_MutS_C"/>
</dbReference>
<keyword evidence="5" id="KW-0238">DNA-binding</keyword>
<dbReference type="GO" id="GO:0005634">
    <property type="term" value="C:nucleus"/>
    <property type="evidence" value="ECO:0007669"/>
    <property type="project" value="TreeGrafter"/>
</dbReference>
<feature type="region of interest" description="Disordered" evidence="7">
    <location>
        <begin position="237"/>
        <end position="261"/>
    </location>
</feature>
<dbReference type="SMART" id="SM00533">
    <property type="entry name" value="MUTSd"/>
    <property type="match status" value="1"/>
</dbReference>
<dbReference type="InterPro" id="IPR027417">
    <property type="entry name" value="P-loop_NTPase"/>
</dbReference>
<keyword evidence="4" id="KW-0067">ATP-binding</keyword>
<dbReference type="SUPFAM" id="SSF55271">
    <property type="entry name" value="DNA repair protein MutS, domain I"/>
    <property type="match status" value="1"/>
</dbReference>
<dbReference type="AlphaFoldDB" id="A0A550C9K3"/>
<evidence type="ECO:0000256" key="2">
    <source>
        <dbReference type="ARBA" id="ARBA00022741"/>
    </source>
</evidence>
<dbReference type="InterPro" id="IPR036678">
    <property type="entry name" value="MutS_con_dom_sf"/>
</dbReference>
<comment type="caution">
    <text evidence="9">The sequence shown here is derived from an EMBL/GenBank/DDBJ whole genome shotgun (WGS) entry which is preliminary data.</text>
</comment>
<dbReference type="EMBL" id="VDMD01000016">
    <property type="protein sequence ID" value="TRM61463.1"/>
    <property type="molecule type" value="Genomic_DNA"/>
</dbReference>
<comment type="similarity">
    <text evidence="1">Belongs to the DNA mismatch repair MutS family.</text>
</comment>
<dbReference type="InterPro" id="IPR036187">
    <property type="entry name" value="DNA_mismatch_repair_MutS_sf"/>
</dbReference>
<feature type="region of interest" description="Disordered" evidence="7">
    <location>
        <begin position="521"/>
        <end position="543"/>
    </location>
</feature>
<dbReference type="Pfam" id="PF01624">
    <property type="entry name" value="MutS_I"/>
    <property type="match status" value="1"/>
</dbReference>
<protein>
    <submittedName>
        <fullName evidence="9">Muts domain V-domain-containing protein</fullName>
    </submittedName>
</protein>
<name>A0A550C9K3_9AGAR</name>
<dbReference type="SUPFAM" id="SSF48334">
    <property type="entry name" value="DNA repair protein MutS, domain III"/>
    <property type="match status" value="1"/>
</dbReference>
<evidence type="ECO:0000256" key="6">
    <source>
        <dbReference type="ARBA" id="ARBA00023204"/>
    </source>
</evidence>
<sequence>MVTLRGSEEGAPSQKLWPITDNLARFPNCLLLTRVGQFYESYFSQAAEIASLLHIKLTTRKWGGRRVPMCGFPIAHLDKYLRMLVQGNQRLVAMCEEFPVDKRELTEGRSPRVQPTRTFERRVTRVITPGTLIDEPFLNQYENNYLLAVTVEKPKNGRHSASTVEQLASASATRVGLAWIDVSTGEFFSKVSSLDALRDELARIGPKEVVLDKKMEELARDVLVALAEEQYFVSYQSSTPTADDNGAANETGGGTSLASTEPDDLLASDVAKATSTSSTFTPLENTAVTLLTAFLRAHLREHMPVLGVPVREEDARLSPTSPRMHLDAHTLRALEIREGMREGGARGSLLSAVRRTRTTGGTRLLARWLAAPSLSLPEITARHALVEFFLQRPHLRADLSSLLTSIPDAGRLSQKLMLGKGDAGDVRAVGRAIRAWARVAAVLREERSVEAYERMSEVVAEGNELGATAGVNEVEWASLDALMRRMDGLEELEERIASALEGGREIEDDDAIDAAQMGFGEEAEQGSGDNASNEFATPATEDPRWTIRPDFSPTLTDLHVTLQGLWERREKMEAELQLRYAAPSLTLRSSPALGMHVHLARRRRDSRLLDACAELVRVAESGSTKAYFWAPWTELGSEIVDRTLDLQAAEREAFDILRREVSLLHICYPRNARVLDELDVSLGFAALAAERGYVRPIMSERCAIDVTPTTLCCPTPTARLHILTGPNMAGKSTVLRQTALIAILAQAGSFVPAAAAHLGLVDAVFARVGARDDLSRDRSTFMVEMLETGAVLRRATERSLVIMDEIGRGTAFRDGLAIAFATVVHLVKVNKCRALFATHFADHTTGTIMTKALEGDDQTCDEDMDPFHDVAFFCTDVVDADPFHVAYAYRLRPGVNRRSHALRVAALAGVPPTALAVAEETLGWLEKQHERVLPAGELRALGKSIAVRQK</sequence>
<dbReference type="GO" id="GO:0043504">
    <property type="term" value="P:mitochondrial DNA repair"/>
    <property type="evidence" value="ECO:0007669"/>
    <property type="project" value="TreeGrafter"/>
</dbReference>
<dbReference type="Pfam" id="PF00488">
    <property type="entry name" value="MutS_V"/>
    <property type="match status" value="1"/>
</dbReference>
<dbReference type="InterPro" id="IPR007860">
    <property type="entry name" value="DNA_mmatch_repair_MutS_con_dom"/>
</dbReference>
<dbReference type="PANTHER" id="PTHR11361">
    <property type="entry name" value="DNA MISMATCH REPAIR PROTEIN MUTS FAMILY MEMBER"/>
    <property type="match status" value="1"/>
</dbReference>
<dbReference type="Gene3D" id="3.40.50.300">
    <property type="entry name" value="P-loop containing nucleotide triphosphate hydrolases"/>
    <property type="match status" value="1"/>
</dbReference>
<dbReference type="SUPFAM" id="SSF52540">
    <property type="entry name" value="P-loop containing nucleoside triphosphate hydrolases"/>
    <property type="match status" value="1"/>
</dbReference>
<evidence type="ECO:0000313" key="10">
    <source>
        <dbReference type="Proteomes" id="UP000320762"/>
    </source>
</evidence>
<dbReference type="PIRSF" id="PIRSF037677">
    <property type="entry name" value="DNA_mis_repair_Msh6"/>
    <property type="match status" value="1"/>
</dbReference>
<proteinExistence type="inferred from homology"/>
<feature type="domain" description="DNA mismatch repair proteins mutS family" evidence="8">
    <location>
        <begin position="799"/>
        <end position="815"/>
    </location>
</feature>
<dbReference type="GO" id="GO:0005524">
    <property type="term" value="F:ATP binding"/>
    <property type="evidence" value="ECO:0007669"/>
    <property type="project" value="UniProtKB-KW"/>
</dbReference>
<dbReference type="InterPro" id="IPR017261">
    <property type="entry name" value="DNA_mismatch_repair_MutS/MSH"/>
</dbReference>
<dbReference type="STRING" id="97359.A0A550C9K3"/>
<evidence type="ECO:0000259" key="8">
    <source>
        <dbReference type="PROSITE" id="PS00486"/>
    </source>
</evidence>
<dbReference type="Proteomes" id="UP000320762">
    <property type="component" value="Unassembled WGS sequence"/>
</dbReference>
<dbReference type="GO" id="GO:0005739">
    <property type="term" value="C:mitochondrion"/>
    <property type="evidence" value="ECO:0007669"/>
    <property type="project" value="TreeGrafter"/>
</dbReference>
<dbReference type="InterPro" id="IPR016151">
    <property type="entry name" value="DNA_mismatch_repair_MutS_N"/>
</dbReference>
<keyword evidence="6" id="KW-0234">DNA repair</keyword>
<dbReference type="Pfam" id="PF05188">
    <property type="entry name" value="MutS_II"/>
    <property type="match status" value="1"/>
</dbReference>
<dbReference type="GO" id="GO:0006298">
    <property type="term" value="P:mismatch repair"/>
    <property type="evidence" value="ECO:0007669"/>
    <property type="project" value="InterPro"/>
</dbReference>
<dbReference type="Gene3D" id="3.40.1170.10">
    <property type="entry name" value="DNA repair protein MutS, domain I"/>
    <property type="match status" value="1"/>
</dbReference>
<dbReference type="GO" id="GO:0030983">
    <property type="term" value="F:mismatched DNA binding"/>
    <property type="evidence" value="ECO:0007669"/>
    <property type="project" value="InterPro"/>
</dbReference>
<evidence type="ECO:0000313" key="9">
    <source>
        <dbReference type="EMBL" id="TRM61463.1"/>
    </source>
</evidence>
<evidence type="ECO:0000256" key="7">
    <source>
        <dbReference type="SAM" id="MobiDB-lite"/>
    </source>
</evidence>
<dbReference type="InterPro" id="IPR007696">
    <property type="entry name" value="DNA_mismatch_repair_MutS_core"/>
</dbReference>
<organism evidence="9 10">
    <name type="scientific">Schizophyllum amplum</name>
    <dbReference type="NCBI Taxonomy" id="97359"/>
    <lineage>
        <taxon>Eukaryota</taxon>
        <taxon>Fungi</taxon>
        <taxon>Dikarya</taxon>
        <taxon>Basidiomycota</taxon>
        <taxon>Agaricomycotina</taxon>
        <taxon>Agaricomycetes</taxon>
        <taxon>Agaricomycetidae</taxon>
        <taxon>Agaricales</taxon>
        <taxon>Schizophyllaceae</taxon>
        <taxon>Schizophyllum</taxon>
    </lineage>
</organism>
<keyword evidence="10" id="KW-1185">Reference proteome</keyword>
<evidence type="ECO:0000256" key="5">
    <source>
        <dbReference type="ARBA" id="ARBA00023125"/>
    </source>
</evidence>
<dbReference type="GO" id="GO:0140664">
    <property type="term" value="F:ATP-dependent DNA damage sensor activity"/>
    <property type="evidence" value="ECO:0007669"/>
    <property type="project" value="InterPro"/>
</dbReference>
<dbReference type="OrthoDB" id="2534523at2759"/>
<dbReference type="InterPro" id="IPR045076">
    <property type="entry name" value="MutS"/>
</dbReference>
<evidence type="ECO:0000256" key="3">
    <source>
        <dbReference type="ARBA" id="ARBA00022763"/>
    </source>
</evidence>
<reference evidence="9 10" key="1">
    <citation type="journal article" date="2019" name="New Phytol.">
        <title>Comparative genomics reveals unique wood-decay strategies and fruiting body development in the Schizophyllaceae.</title>
        <authorList>
            <person name="Almasi E."/>
            <person name="Sahu N."/>
            <person name="Krizsan K."/>
            <person name="Balint B."/>
            <person name="Kovacs G.M."/>
            <person name="Kiss B."/>
            <person name="Cseklye J."/>
            <person name="Drula E."/>
            <person name="Henrissat B."/>
            <person name="Nagy I."/>
            <person name="Chovatia M."/>
            <person name="Adam C."/>
            <person name="LaButti K."/>
            <person name="Lipzen A."/>
            <person name="Riley R."/>
            <person name="Grigoriev I.V."/>
            <person name="Nagy L.G."/>
        </authorList>
    </citation>
    <scope>NUCLEOTIDE SEQUENCE [LARGE SCALE GENOMIC DNA]</scope>
    <source>
        <strain evidence="9 10">NL-1724</strain>
    </source>
</reference>
<dbReference type="Pfam" id="PF05192">
    <property type="entry name" value="MutS_III"/>
    <property type="match status" value="1"/>
</dbReference>
<evidence type="ECO:0000256" key="4">
    <source>
        <dbReference type="ARBA" id="ARBA00022840"/>
    </source>
</evidence>
<dbReference type="Gene3D" id="1.10.1420.10">
    <property type="match status" value="2"/>
</dbReference>
<evidence type="ECO:0000256" key="1">
    <source>
        <dbReference type="ARBA" id="ARBA00006271"/>
    </source>
</evidence>
<accession>A0A550C9K3</accession>
<dbReference type="SUPFAM" id="SSF53150">
    <property type="entry name" value="DNA repair protein MutS, domain II"/>
    <property type="match status" value="1"/>
</dbReference>